<comment type="caution">
    <text evidence="2">The sequence shown here is derived from an EMBL/GenBank/DDBJ whole genome shotgun (WGS) entry which is preliminary data.</text>
</comment>
<dbReference type="RefSeq" id="WP_272751018.1">
    <property type="nucleotide sequence ID" value="NZ_JAQQLF010000006.1"/>
</dbReference>
<reference evidence="2 3" key="1">
    <citation type="submission" date="2023-01" db="EMBL/GenBank/DDBJ databases">
        <title>Novel species of the genus Vogesella isolated from rivers.</title>
        <authorList>
            <person name="Lu H."/>
        </authorList>
    </citation>
    <scope>NUCLEOTIDE SEQUENCE [LARGE SCALE GENOMIC DNA]</scope>
    <source>
        <strain evidence="2 3">DC21W</strain>
    </source>
</reference>
<keyword evidence="1" id="KW-0732">Signal</keyword>
<organism evidence="2 3">
    <name type="scientific">Vogesella aquatica</name>
    <dbReference type="NCBI Taxonomy" id="2984206"/>
    <lineage>
        <taxon>Bacteria</taxon>
        <taxon>Pseudomonadati</taxon>
        <taxon>Pseudomonadota</taxon>
        <taxon>Betaproteobacteria</taxon>
        <taxon>Neisseriales</taxon>
        <taxon>Chromobacteriaceae</taxon>
        <taxon>Vogesella</taxon>
    </lineage>
</organism>
<evidence type="ECO:0000313" key="3">
    <source>
        <dbReference type="Proteomes" id="UP001219956"/>
    </source>
</evidence>
<accession>A0ABT5IVM0</accession>
<name>A0ABT5IVM0_9NEIS</name>
<feature type="chain" id="PRO_5047019823" description="Lipoprotein" evidence="1">
    <location>
        <begin position="22"/>
        <end position="193"/>
    </location>
</feature>
<proteinExistence type="predicted"/>
<sequence>MPNATLARWLIMACIALPACAQTSLPLFGLLPGSHSREQAQQAMLVQQARITGEFYGNAQEAFLSAAPENIPNKRVIIMHVTMPQSSGSQQLQLAFLDETLYQVRFDYPAGSPIDPLYSELTVRYGLPAGHDNRQVAAYSWPQGACTLLLQKQLAGGHALIWQHNALARQVATSNTEAYAAHIRGKRRSTGYF</sequence>
<keyword evidence="3" id="KW-1185">Reference proteome</keyword>
<evidence type="ECO:0008006" key="4">
    <source>
        <dbReference type="Google" id="ProtNLM"/>
    </source>
</evidence>
<dbReference type="EMBL" id="JAQQLF010000006">
    <property type="protein sequence ID" value="MDC7716620.1"/>
    <property type="molecule type" value="Genomic_DNA"/>
</dbReference>
<evidence type="ECO:0000256" key="1">
    <source>
        <dbReference type="SAM" id="SignalP"/>
    </source>
</evidence>
<dbReference type="Proteomes" id="UP001219956">
    <property type="component" value="Unassembled WGS sequence"/>
</dbReference>
<gene>
    <name evidence="2" type="ORF">PQU95_05260</name>
</gene>
<evidence type="ECO:0000313" key="2">
    <source>
        <dbReference type="EMBL" id="MDC7716620.1"/>
    </source>
</evidence>
<feature type="signal peptide" evidence="1">
    <location>
        <begin position="1"/>
        <end position="21"/>
    </location>
</feature>
<protein>
    <recommendedName>
        <fullName evidence="4">Lipoprotein</fullName>
    </recommendedName>
</protein>